<evidence type="ECO:0000256" key="1">
    <source>
        <dbReference type="ARBA" id="ARBA00023015"/>
    </source>
</evidence>
<dbReference type="PANTHER" id="PTHR30055">
    <property type="entry name" value="HTH-TYPE TRANSCRIPTIONAL REGULATOR RUTR"/>
    <property type="match status" value="1"/>
</dbReference>
<keyword evidence="1" id="KW-0805">Transcription regulation</keyword>
<sequence>MAAPTARRERADATREAILAAAERLFAEHGVSAVSNRQISEAAGQGNNTAVGYHFGTKADLIRAIVRRHNEAVERQCQQMVARLGPAPVLRDWVECLVYPLARHLTELGEPGWYARFSAQLMPDPAHRDIASAESLTSAAVLRIIEGLKAALPELPEEVRAERNAMARTLIVHTFADRERAVAAGAPTRHRDWGTAAAALTDALTGLLQAPVTSPDQREEQP</sequence>
<gene>
    <name evidence="6" type="ORF">AWC04_04550</name>
</gene>
<dbReference type="InterPro" id="IPR041586">
    <property type="entry name" value="PsrA_TetR_C"/>
</dbReference>
<dbReference type="OrthoDB" id="2356263at2"/>
<evidence type="ECO:0000313" key="7">
    <source>
        <dbReference type="Proteomes" id="UP000193484"/>
    </source>
</evidence>
<dbReference type="PANTHER" id="PTHR30055:SF234">
    <property type="entry name" value="HTH-TYPE TRANSCRIPTIONAL REGULATOR BETI"/>
    <property type="match status" value="1"/>
</dbReference>
<feature type="domain" description="PsrA tetracyclin repressor-like C-terminal" evidence="5">
    <location>
        <begin position="96"/>
        <end position="206"/>
    </location>
</feature>
<dbReference type="InterPro" id="IPR009057">
    <property type="entry name" value="Homeodomain-like_sf"/>
</dbReference>
<dbReference type="InterPro" id="IPR001647">
    <property type="entry name" value="HTH_TetR"/>
</dbReference>
<protein>
    <submittedName>
        <fullName evidence="6">TetR family transcriptional regulator</fullName>
    </submittedName>
</protein>
<evidence type="ECO:0000259" key="5">
    <source>
        <dbReference type="Pfam" id="PF17939"/>
    </source>
</evidence>
<comment type="caution">
    <text evidence="6">The sequence shown here is derived from an EMBL/GenBank/DDBJ whole genome shotgun (WGS) entry which is preliminary data.</text>
</comment>
<keyword evidence="3" id="KW-0804">Transcription</keyword>
<dbReference type="InterPro" id="IPR050109">
    <property type="entry name" value="HTH-type_TetR-like_transc_reg"/>
</dbReference>
<evidence type="ECO:0000256" key="3">
    <source>
        <dbReference type="ARBA" id="ARBA00023163"/>
    </source>
</evidence>
<dbReference type="RefSeq" id="WP_085093538.1">
    <property type="nucleotide sequence ID" value="NZ_AP022603.1"/>
</dbReference>
<reference evidence="6 7" key="1">
    <citation type="submission" date="2016-01" db="EMBL/GenBank/DDBJ databases">
        <title>The new phylogeny of the genus Mycobacterium.</title>
        <authorList>
            <person name="Tarcisio F."/>
            <person name="Conor M."/>
            <person name="Antonella G."/>
            <person name="Elisabetta G."/>
            <person name="Giulia F.S."/>
            <person name="Sara T."/>
            <person name="Anna F."/>
            <person name="Clotilde B."/>
            <person name="Roberto B."/>
            <person name="Veronica D.S."/>
            <person name="Fabio R."/>
            <person name="Monica P."/>
            <person name="Olivier J."/>
            <person name="Enrico T."/>
            <person name="Nicola S."/>
        </authorList>
    </citation>
    <scope>NUCLEOTIDE SEQUENCE [LARGE SCALE GENOMIC DNA]</scope>
    <source>
        <strain evidence="6 7">DSM 44179</strain>
    </source>
</reference>
<dbReference type="EMBL" id="LQOJ01000020">
    <property type="protein sequence ID" value="ORV06725.1"/>
    <property type="molecule type" value="Genomic_DNA"/>
</dbReference>
<keyword evidence="2" id="KW-0238">DNA-binding</keyword>
<proteinExistence type="predicted"/>
<dbReference type="GO" id="GO:0000976">
    <property type="term" value="F:transcription cis-regulatory region binding"/>
    <property type="evidence" value="ECO:0007669"/>
    <property type="project" value="TreeGrafter"/>
</dbReference>
<evidence type="ECO:0000256" key="2">
    <source>
        <dbReference type="ARBA" id="ARBA00023125"/>
    </source>
</evidence>
<accession>A0A1X1RI30</accession>
<dbReference type="STRING" id="1793.AWC04_04550"/>
<organism evidence="6 7">
    <name type="scientific">Mycolicibacterium fallax</name>
    <name type="common">Mycobacterium fallax</name>
    <dbReference type="NCBI Taxonomy" id="1793"/>
    <lineage>
        <taxon>Bacteria</taxon>
        <taxon>Bacillati</taxon>
        <taxon>Actinomycetota</taxon>
        <taxon>Actinomycetes</taxon>
        <taxon>Mycobacteriales</taxon>
        <taxon>Mycobacteriaceae</taxon>
        <taxon>Mycolicibacterium</taxon>
    </lineage>
</organism>
<dbReference type="Gene3D" id="1.10.357.10">
    <property type="entry name" value="Tetracycline Repressor, domain 2"/>
    <property type="match status" value="1"/>
</dbReference>
<dbReference type="AlphaFoldDB" id="A0A1X1RI30"/>
<dbReference type="Pfam" id="PF17939">
    <property type="entry name" value="TetR_C_30"/>
    <property type="match status" value="1"/>
</dbReference>
<dbReference type="SUPFAM" id="SSF46689">
    <property type="entry name" value="Homeodomain-like"/>
    <property type="match status" value="1"/>
</dbReference>
<evidence type="ECO:0000259" key="4">
    <source>
        <dbReference type="Pfam" id="PF00440"/>
    </source>
</evidence>
<dbReference type="GO" id="GO:0003700">
    <property type="term" value="F:DNA-binding transcription factor activity"/>
    <property type="evidence" value="ECO:0007669"/>
    <property type="project" value="TreeGrafter"/>
</dbReference>
<dbReference type="Pfam" id="PF00440">
    <property type="entry name" value="TetR_N"/>
    <property type="match status" value="1"/>
</dbReference>
<keyword evidence="7" id="KW-1185">Reference proteome</keyword>
<feature type="domain" description="HTH tetR-type" evidence="4">
    <location>
        <begin position="18"/>
        <end position="65"/>
    </location>
</feature>
<name>A0A1X1RI30_MYCFA</name>
<evidence type="ECO:0000313" key="6">
    <source>
        <dbReference type="EMBL" id="ORV06725.1"/>
    </source>
</evidence>
<dbReference type="Proteomes" id="UP000193484">
    <property type="component" value="Unassembled WGS sequence"/>
</dbReference>